<dbReference type="OrthoDB" id="9776669at2"/>
<dbReference type="SUPFAM" id="SSF53850">
    <property type="entry name" value="Periplasmic binding protein-like II"/>
    <property type="match status" value="1"/>
</dbReference>
<evidence type="ECO:0008006" key="4">
    <source>
        <dbReference type="Google" id="ProtNLM"/>
    </source>
</evidence>
<name>A0A1X6Y444_9RHOB</name>
<sequence length="327" mass="34342">MKMSAMAAVVGLAFTSSAAFADPVNLTLSGGNPGGLWSLLGAGIDRAVKADDGDSVVTYQATGGGFANIGLLGGNRTDLGLLHDAEAQIALEGGEPFQGPIENMRAIGYMYNWAPMHFFLDRGMAEEYGIESLADIADSGAPIRVGINRSGNITSNVALAMLEQVGVTEESLQEMGGQFVRAGANEQADLIQDGRLDMITNGIFINHSSFRSVDENSDVVLLSVPEEVVTATNEQFGTGTMTIPADSYSNQSEDISTVALGALLVATEGMDEETAHSLAQSLVTNIDEVRAVHSSMKQLDPELLATPSVLEFHPGAARAYEEAGLIN</sequence>
<evidence type="ECO:0000256" key="1">
    <source>
        <dbReference type="SAM" id="SignalP"/>
    </source>
</evidence>
<proteinExistence type="predicted"/>
<feature type="signal peptide" evidence="1">
    <location>
        <begin position="1"/>
        <end position="21"/>
    </location>
</feature>
<gene>
    <name evidence="2" type="ORF">ROJ8625_00066</name>
</gene>
<dbReference type="NCBIfam" id="TIGR02122">
    <property type="entry name" value="TRAP_TAXI"/>
    <property type="match status" value="1"/>
</dbReference>
<dbReference type="EMBL" id="FWFK01000001">
    <property type="protein sequence ID" value="SLN09710.1"/>
    <property type="molecule type" value="Genomic_DNA"/>
</dbReference>
<evidence type="ECO:0000313" key="2">
    <source>
        <dbReference type="EMBL" id="SLN09710.1"/>
    </source>
</evidence>
<reference evidence="2 3" key="1">
    <citation type="submission" date="2017-03" db="EMBL/GenBank/DDBJ databases">
        <authorList>
            <person name="Afonso C.L."/>
            <person name="Miller P.J."/>
            <person name="Scott M.A."/>
            <person name="Spackman E."/>
            <person name="Goraichik I."/>
            <person name="Dimitrov K.M."/>
            <person name="Suarez D.L."/>
            <person name="Swayne D.E."/>
        </authorList>
    </citation>
    <scope>NUCLEOTIDE SEQUENCE [LARGE SCALE GENOMIC DNA]</scope>
    <source>
        <strain evidence="2 3">CECT 8625</strain>
    </source>
</reference>
<dbReference type="Gene3D" id="3.40.190.10">
    <property type="entry name" value="Periplasmic binding protein-like II"/>
    <property type="match status" value="2"/>
</dbReference>
<dbReference type="RefSeq" id="WP_085789864.1">
    <property type="nucleotide sequence ID" value="NZ_FWFK01000001.1"/>
</dbReference>
<organism evidence="2 3">
    <name type="scientific">Roseivivax jejudonensis</name>
    <dbReference type="NCBI Taxonomy" id="1529041"/>
    <lineage>
        <taxon>Bacteria</taxon>
        <taxon>Pseudomonadati</taxon>
        <taxon>Pseudomonadota</taxon>
        <taxon>Alphaproteobacteria</taxon>
        <taxon>Rhodobacterales</taxon>
        <taxon>Roseobacteraceae</taxon>
        <taxon>Roseivivax</taxon>
    </lineage>
</organism>
<dbReference type="PANTHER" id="PTHR42941:SF1">
    <property type="entry name" value="SLL1037 PROTEIN"/>
    <property type="match status" value="1"/>
</dbReference>
<dbReference type="AlphaFoldDB" id="A0A1X6Y444"/>
<accession>A0A1X6Y444</accession>
<evidence type="ECO:0000313" key="3">
    <source>
        <dbReference type="Proteomes" id="UP000193570"/>
    </source>
</evidence>
<dbReference type="Proteomes" id="UP000193570">
    <property type="component" value="Unassembled WGS sequence"/>
</dbReference>
<dbReference type="InterPro" id="IPR011852">
    <property type="entry name" value="TRAP_TAXI"/>
</dbReference>
<dbReference type="PANTHER" id="PTHR42941">
    <property type="entry name" value="SLL1037 PROTEIN"/>
    <property type="match status" value="1"/>
</dbReference>
<dbReference type="Pfam" id="PF16868">
    <property type="entry name" value="NMT1_3"/>
    <property type="match status" value="1"/>
</dbReference>
<feature type="chain" id="PRO_5013230984" description="NMT1/THI5 like protein" evidence="1">
    <location>
        <begin position="22"/>
        <end position="327"/>
    </location>
</feature>
<protein>
    <recommendedName>
        <fullName evidence="4">NMT1/THI5 like protein</fullName>
    </recommendedName>
</protein>
<keyword evidence="3" id="KW-1185">Reference proteome</keyword>
<keyword evidence="1" id="KW-0732">Signal</keyword>